<evidence type="ECO:0000313" key="4">
    <source>
        <dbReference type="Proteomes" id="UP000412311"/>
    </source>
</evidence>
<dbReference type="Pfam" id="PF03922">
    <property type="entry name" value="OmpW"/>
    <property type="match status" value="1"/>
</dbReference>
<sequence length="234" mass="25201">MTGANKNNTTVTFLFIAFFCSEAHAEFHEPMNAVKLGFAEIQFHTSTSDLEGPPGTTPSGITANINNTQTLALIYERQISGPWSIVLQGGTPPTLKVDATGTAKALGKIATAKAWFPAVIIKYSFHDVLGLRPYIGGGVNYTFYTDKHMTDAYTNGFGGTSSSAKLDDTWGGVIKLGAEFPLNDNWVIDVGYSHYWIKTKATIATDTPGIGKIERTIQAKANPDAIGLLIGFKF</sequence>
<dbReference type="InterPro" id="IPR011250">
    <property type="entry name" value="OMP/PagP_B-barrel"/>
</dbReference>
<name>A0A5E7WCQ1_PSEFL</name>
<gene>
    <name evidence="1" type="ORF">PS847_00875</name>
    <name evidence="2" type="ORF">PS925_01428</name>
</gene>
<dbReference type="SUPFAM" id="SSF56925">
    <property type="entry name" value="OMPA-like"/>
    <property type="match status" value="1"/>
</dbReference>
<organism evidence="2 4">
    <name type="scientific">Pseudomonas fluorescens</name>
    <dbReference type="NCBI Taxonomy" id="294"/>
    <lineage>
        <taxon>Bacteria</taxon>
        <taxon>Pseudomonadati</taxon>
        <taxon>Pseudomonadota</taxon>
        <taxon>Gammaproteobacteria</taxon>
        <taxon>Pseudomonadales</taxon>
        <taxon>Pseudomonadaceae</taxon>
        <taxon>Pseudomonas</taxon>
    </lineage>
</organism>
<evidence type="ECO:0008006" key="5">
    <source>
        <dbReference type="Google" id="ProtNLM"/>
    </source>
</evidence>
<evidence type="ECO:0000313" key="1">
    <source>
        <dbReference type="EMBL" id="VVO62548.1"/>
    </source>
</evidence>
<dbReference type="RefSeq" id="WP_053479731.1">
    <property type="nucleotide sequence ID" value="NZ_CABVIC010000001.1"/>
</dbReference>
<dbReference type="Gene3D" id="2.40.160.20">
    <property type="match status" value="1"/>
</dbReference>
<proteinExistence type="predicted"/>
<dbReference type="EMBL" id="CABVJG010000003">
    <property type="protein sequence ID" value="VVP91428.1"/>
    <property type="molecule type" value="Genomic_DNA"/>
</dbReference>
<accession>A0A5E7WCQ1</accession>
<evidence type="ECO:0000313" key="2">
    <source>
        <dbReference type="EMBL" id="VVP91428.1"/>
    </source>
</evidence>
<dbReference type="AlphaFoldDB" id="A0A5E7WCQ1"/>
<protein>
    <recommendedName>
        <fullName evidence="5">OmpW family protein</fullName>
    </recommendedName>
</protein>
<evidence type="ECO:0000313" key="3">
    <source>
        <dbReference type="Proteomes" id="UP000326067"/>
    </source>
</evidence>
<dbReference type="PANTHER" id="PTHR36920">
    <property type="match status" value="1"/>
</dbReference>
<dbReference type="GO" id="GO:0055085">
    <property type="term" value="P:transmembrane transport"/>
    <property type="evidence" value="ECO:0007669"/>
    <property type="project" value="TreeGrafter"/>
</dbReference>
<dbReference type="Proteomes" id="UP000326067">
    <property type="component" value="Unassembled WGS sequence"/>
</dbReference>
<dbReference type="GO" id="GO:0019867">
    <property type="term" value="C:outer membrane"/>
    <property type="evidence" value="ECO:0007669"/>
    <property type="project" value="InterPro"/>
</dbReference>
<reference evidence="3 4" key="1">
    <citation type="submission" date="2019-09" db="EMBL/GenBank/DDBJ databases">
        <authorList>
            <person name="Chandra G."/>
            <person name="Truman W A."/>
        </authorList>
    </citation>
    <scope>NUCLEOTIDE SEQUENCE [LARGE SCALE GENOMIC DNA]</scope>
    <source>
        <strain evidence="1">PS847</strain>
        <strain evidence="2">PS925</strain>
    </source>
</reference>
<dbReference type="Proteomes" id="UP000412311">
    <property type="component" value="Unassembled WGS sequence"/>
</dbReference>
<dbReference type="InterPro" id="IPR005618">
    <property type="entry name" value="OMPW"/>
</dbReference>
<dbReference type="PANTHER" id="PTHR36920:SF1">
    <property type="entry name" value="OUTER MEMBRANE PROTEIN W"/>
    <property type="match status" value="1"/>
</dbReference>
<dbReference type="EMBL" id="CABVIC010000001">
    <property type="protein sequence ID" value="VVO62548.1"/>
    <property type="molecule type" value="Genomic_DNA"/>
</dbReference>